<feature type="compositionally biased region" description="Polar residues" evidence="1">
    <location>
        <begin position="437"/>
        <end position="448"/>
    </location>
</feature>
<evidence type="ECO:0000256" key="1">
    <source>
        <dbReference type="SAM" id="MobiDB-lite"/>
    </source>
</evidence>
<organism evidence="2 3">
    <name type="scientific">Thalassiosira oceanica</name>
    <name type="common">Marine diatom</name>
    <dbReference type="NCBI Taxonomy" id="159749"/>
    <lineage>
        <taxon>Eukaryota</taxon>
        <taxon>Sar</taxon>
        <taxon>Stramenopiles</taxon>
        <taxon>Ochrophyta</taxon>
        <taxon>Bacillariophyta</taxon>
        <taxon>Coscinodiscophyceae</taxon>
        <taxon>Thalassiosirophycidae</taxon>
        <taxon>Thalassiosirales</taxon>
        <taxon>Thalassiosiraceae</taxon>
        <taxon>Thalassiosira</taxon>
    </lineage>
</organism>
<dbReference type="EMBL" id="AGNL01010796">
    <property type="protein sequence ID" value="EJK68841.1"/>
    <property type="molecule type" value="Genomic_DNA"/>
</dbReference>
<feature type="region of interest" description="Disordered" evidence="1">
    <location>
        <begin position="288"/>
        <end position="336"/>
    </location>
</feature>
<keyword evidence="3" id="KW-1185">Reference proteome</keyword>
<accession>K0T6A4</accession>
<dbReference type="InterPro" id="IPR038765">
    <property type="entry name" value="Papain-like_cys_pep_sf"/>
</dbReference>
<gene>
    <name evidence="2" type="ORF">THAOC_09947</name>
</gene>
<dbReference type="Gene3D" id="3.40.395.10">
    <property type="entry name" value="Adenoviral Proteinase, Chain A"/>
    <property type="match status" value="1"/>
</dbReference>
<dbReference type="SUPFAM" id="SSF54001">
    <property type="entry name" value="Cysteine proteinases"/>
    <property type="match status" value="1"/>
</dbReference>
<proteinExistence type="predicted"/>
<protein>
    <submittedName>
        <fullName evidence="2">Uncharacterized protein</fullName>
    </submittedName>
</protein>
<reference evidence="2 3" key="1">
    <citation type="journal article" date="2012" name="Genome Biol.">
        <title>Genome and low-iron response of an oceanic diatom adapted to chronic iron limitation.</title>
        <authorList>
            <person name="Lommer M."/>
            <person name="Specht M."/>
            <person name="Roy A.S."/>
            <person name="Kraemer L."/>
            <person name="Andreson R."/>
            <person name="Gutowska M.A."/>
            <person name="Wolf J."/>
            <person name="Bergner S.V."/>
            <person name="Schilhabel M.B."/>
            <person name="Klostermeier U.C."/>
            <person name="Beiko R.G."/>
            <person name="Rosenstiel P."/>
            <person name="Hippler M."/>
            <person name="Laroche J."/>
        </authorList>
    </citation>
    <scope>NUCLEOTIDE SEQUENCE [LARGE SCALE GENOMIC DNA]</scope>
    <source>
        <strain evidence="2 3">CCMP1005</strain>
    </source>
</reference>
<feature type="region of interest" description="Disordered" evidence="1">
    <location>
        <begin position="1342"/>
        <end position="1363"/>
    </location>
</feature>
<sequence length="1363" mass="153365">MNQPMASQSAQPVNTISATYFQPSNQHTNYAQSHPQPQLVPSQSAISFQPQPMQSHYQMLCQVDGNPTMHTSFQPQQMQSHQQIPSQIACNQTMHTSFQSQPMPSQQQMTSQFPCNQTMPTFVQSQPMSSQQQMPNQTMPPSFEPHPMPSQQQNSTFAQKIAAIVPPEKRGDFYNRCIELLGEKLCFNEFCDKVNSIVSDYPNCKTWIAWYLRDNIANLLFPACKSTTEAEFNRWLHISQDTNGQEGLNNFIQILTGRQQMTLAPLCSLICEMIKTMSHEYRCALEGMPINPKSDRTTKKDKRKKREKRHDYKAGESAADLGVSMGDSSKRKKPMPNIDKCLHKIQPTKIDGPQRSNDDQDDTLYPVDHTEKNAAANATLNVEDWDKTWGGMVRDRFKVHADNFRDIISEESSIEIGTVSFEEMEKLREPLPKKGNSRATQRGNNQEASILRGTKPNDKPPTQILNFNSCCYGSSLVQLFLSSRSMKHALGVQESCQECLVDKLSNMRGGARLTRRSTPSKSSSKEVIRIVNPRELLLAIEMCSQSSPMIINGAYNDPIELLDVMLELGNTAYKHSIESSLLASGHRPTELEGPDLINHPLHDVFSPSEYLIETFCGKCGHQDTSEIGKSEQVSSGIQVSTLDRNAKCLPITLQQNLFAATYVWPPAYGSKDTNSRNKCPSCGHFSMYEKRWLNHNALDECGSRGKVLLIRVDPSYLRKVSVRDLKEDNERIELTHDRDIKQERVLLDVHDMLSPVKDVDLTSLFHPTYGRRDKDFYMSDDLYPAAPCNYGDSPDGSWPKPQVLAYELSLVAPVGNGTYGKDKFPERSPFHPILDPRQIFQADECWNSIRESLKRFERDPVLIGDSYACDLRRNPKFWNMFSHAFKAAPMFGAHKDGRLNKAVVAIEEDYTQSELYHSHSDKQCYKSVSYKSLMTIESGFSDDEILECFVAQFNENELQKVRADKNYQPMHMFGSRIMQELEGFLRDEDSEASCREKASALVSGRSTKRLTITDGAVSAKAVQCGMDLFGCRGIIFPVNEGYSVGSKSKAVSKGNHWTFFKADPTTLTMEYYCSLHNSGNSPRNQKRSKLIFEWLKYEHKIRHGQEHSLHNAKWERTLDHARLGTVTQIGVDCLFHVMGNCALLAEDRPVSTLCRGGGDSDGKRGCELLQAFVIAPSGTDGFRSGGLSRNPSLFPWIDEKVMMRGQTDGSTDSGRVLLLNPTLRQSYIVHIGTLGCQGCACTARCPTYAIYVSSVSLTDFVRVRVNAKYHVEASGTTTDAWRHPQSSVRQGRWLAAKSALRVTTVVLRQLGSGDWGRVRASWLLARLGPMSLTWLTAMSAPRTKESKHLPPQPAQKSTGVYIT</sequence>
<evidence type="ECO:0000313" key="2">
    <source>
        <dbReference type="EMBL" id="EJK68841.1"/>
    </source>
</evidence>
<dbReference type="OrthoDB" id="2255941at2759"/>
<comment type="caution">
    <text evidence="2">The sequence shown here is derived from an EMBL/GenBank/DDBJ whole genome shotgun (WGS) entry which is preliminary data.</text>
</comment>
<feature type="region of interest" description="Disordered" evidence="1">
    <location>
        <begin position="431"/>
        <end position="460"/>
    </location>
</feature>
<name>K0T6A4_THAOC</name>
<feature type="compositionally biased region" description="Polar residues" evidence="1">
    <location>
        <begin position="1354"/>
        <end position="1363"/>
    </location>
</feature>
<feature type="compositionally biased region" description="Basic residues" evidence="1">
    <location>
        <begin position="299"/>
        <end position="308"/>
    </location>
</feature>
<evidence type="ECO:0000313" key="3">
    <source>
        <dbReference type="Proteomes" id="UP000266841"/>
    </source>
</evidence>
<dbReference type="Proteomes" id="UP000266841">
    <property type="component" value="Unassembled WGS sequence"/>
</dbReference>